<keyword evidence="2" id="KW-0732">Signal</keyword>
<dbReference type="Proteomes" id="UP001243330">
    <property type="component" value="Unassembled WGS sequence"/>
</dbReference>
<dbReference type="InterPro" id="IPR050546">
    <property type="entry name" value="Glycosyl_Hydrlase_16"/>
</dbReference>
<dbReference type="GO" id="GO:0005975">
    <property type="term" value="P:carbohydrate metabolic process"/>
    <property type="evidence" value="ECO:0007669"/>
    <property type="project" value="InterPro"/>
</dbReference>
<dbReference type="SUPFAM" id="SSF49899">
    <property type="entry name" value="Concanavalin A-like lectins/glucanases"/>
    <property type="match status" value="1"/>
</dbReference>
<proteinExistence type="predicted"/>
<name>A0AAD9EKQ3_9PEZI</name>
<evidence type="ECO:0000256" key="1">
    <source>
        <dbReference type="SAM" id="MobiDB-lite"/>
    </source>
</evidence>
<feature type="chain" id="PRO_5041950952" evidence="2">
    <location>
        <begin position="20"/>
        <end position="477"/>
    </location>
</feature>
<accession>A0AAD9EKQ3</accession>
<sequence>MRTFDLTAAILLALPVAQAQVPDIAGFSKTWFDDFTGSRGALPSSGNWIIDVGTSYPGGPANWGTGEVQTYTNSPSNVATNGQGNLVITAIKDAKGAWTSARIETKQTFMAPAGKKMRVQASLKLPNLGGGGIGYWPAFWTLGAAYRGNYWNWPSVGEIDIMENVNNVNRVWAVLHCGTNPGGPCNEPSGLGNNKNCPTNSPCSGVFRTYTVEVDRTKSPEAIRWLRIYLQGGNHEAIRKLLLQELPESSLEEKSCARTRTANPSEPPKYTTYGRAPPSSSTAWNPSRPTPSRGLEAPIMNAFTNLEKRTFLHNRPEKDVYKILIDCYRLRMEDDAKIVGIMEPDSIYASRSSDGKAGFRRFLETARRSVNGKLLPPWWNDEKQQECEVMAADVSGWSSLKTKLSKADVIQHYGDDHFPMQLRMLGEFVWGSAPGGQDGTQMRRMLASRETSTAGPGFVDVSHIVSTTGTGYSSAFN</sequence>
<protein>
    <submittedName>
        <fullName evidence="4">Carbohydrate binding family 6</fullName>
    </submittedName>
</protein>
<dbReference type="Gene3D" id="2.60.120.200">
    <property type="match status" value="1"/>
</dbReference>
<dbReference type="Pfam" id="PF26113">
    <property type="entry name" value="GH16_XgeA"/>
    <property type="match status" value="1"/>
</dbReference>
<evidence type="ECO:0000256" key="2">
    <source>
        <dbReference type="SAM" id="SignalP"/>
    </source>
</evidence>
<dbReference type="PANTHER" id="PTHR10963">
    <property type="entry name" value="GLYCOSYL HYDROLASE-RELATED"/>
    <property type="match status" value="1"/>
</dbReference>
<feature type="region of interest" description="Disordered" evidence="1">
    <location>
        <begin position="252"/>
        <end position="294"/>
    </location>
</feature>
<feature type="compositionally biased region" description="Polar residues" evidence="1">
    <location>
        <begin position="278"/>
        <end position="287"/>
    </location>
</feature>
<evidence type="ECO:0000313" key="5">
    <source>
        <dbReference type="Proteomes" id="UP001243330"/>
    </source>
</evidence>
<dbReference type="GO" id="GO:0004553">
    <property type="term" value="F:hydrolase activity, hydrolyzing O-glycosyl compounds"/>
    <property type="evidence" value="ECO:0007669"/>
    <property type="project" value="InterPro"/>
</dbReference>
<feature type="signal peptide" evidence="2">
    <location>
        <begin position="1"/>
        <end position="19"/>
    </location>
</feature>
<keyword evidence="5" id="KW-1185">Reference proteome</keyword>
<dbReference type="EMBL" id="JAQOWY010000083">
    <property type="protein sequence ID" value="KAK1852060.1"/>
    <property type="molecule type" value="Genomic_DNA"/>
</dbReference>
<dbReference type="PANTHER" id="PTHR10963:SF60">
    <property type="entry name" value="GRAM-NEGATIVE BACTERIA-BINDING PROTEIN 1-RELATED"/>
    <property type="match status" value="1"/>
</dbReference>
<evidence type="ECO:0000313" key="4">
    <source>
        <dbReference type="EMBL" id="KAK1852060.1"/>
    </source>
</evidence>
<evidence type="ECO:0000259" key="3">
    <source>
        <dbReference type="PROSITE" id="PS51762"/>
    </source>
</evidence>
<organism evidence="4 5">
    <name type="scientific">Colletotrichum chrysophilum</name>
    <dbReference type="NCBI Taxonomy" id="1836956"/>
    <lineage>
        <taxon>Eukaryota</taxon>
        <taxon>Fungi</taxon>
        <taxon>Dikarya</taxon>
        <taxon>Ascomycota</taxon>
        <taxon>Pezizomycotina</taxon>
        <taxon>Sordariomycetes</taxon>
        <taxon>Hypocreomycetidae</taxon>
        <taxon>Glomerellales</taxon>
        <taxon>Glomerellaceae</taxon>
        <taxon>Colletotrichum</taxon>
        <taxon>Colletotrichum gloeosporioides species complex</taxon>
    </lineage>
</organism>
<reference evidence="4" key="1">
    <citation type="submission" date="2023-01" db="EMBL/GenBank/DDBJ databases">
        <title>Colletotrichum chrysophilum M932 genome sequence.</title>
        <authorList>
            <person name="Baroncelli R."/>
        </authorList>
    </citation>
    <scope>NUCLEOTIDE SEQUENCE</scope>
    <source>
        <strain evidence="4">M932</strain>
    </source>
</reference>
<dbReference type="InterPro" id="IPR000757">
    <property type="entry name" value="Beta-glucanase-like"/>
</dbReference>
<dbReference type="PROSITE" id="PS51762">
    <property type="entry name" value="GH16_2"/>
    <property type="match status" value="1"/>
</dbReference>
<dbReference type="InterPro" id="IPR013320">
    <property type="entry name" value="ConA-like_dom_sf"/>
</dbReference>
<gene>
    <name evidence="4" type="ORF">CCHR01_05300</name>
</gene>
<comment type="caution">
    <text evidence="4">The sequence shown here is derived from an EMBL/GenBank/DDBJ whole genome shotgun (WGS) entry which is preliminary data.</text>
</comment>
<dbReference type="AlphaFoldDB" id="A0AAD9EKQ3"/>
<feature type="domain" description="GH16" evidence="3">
    <location>
        <begin position="9"/>
        <end position="282"/>
    </location>
</feature>